<comment type="caution">
    <text evidence="1">The sequence shown here is derived from an EMBL/GenBank/DDBJ whole genome shotgun (WGS) entry which is preliminary data.</text>
</comment>
<evidence type="ECO:0000313" key="1">
    <source>
        <dbReference type="EMBL" id="EUA93483.1"/>
    </source>
</evidence>
<reference evidence="1 2" key="1">
    <citation type="submission" date="2014-01" db="EMBL/GenBank/DDBJ databases">
        <authorList>
            <person name="Dobos K."/>
            <person name="Lenaerts A."/>
            <person name="Ordway D."/>
            <person name="DeGroote M.A."/>
            <person name="Parker T."/>
            <person name="Sizemore C."/>
            <person name="Tallon L.J."/>
            <person name="Sadzewicz L.K."/>
            <person name="Sengamalay N."/>
            <person name="Fraser C.M."/>
            <person name="Hine E."/>
            <person name="Shefchek K.A."/>
            <person name="Das S.P."/>
            <person name="Tettelin H."/>
        </authorList>
    </citation>
    <scope>NUCLEOTIDE SEQUENCE [LARGE SCALE GENOMIC DNA]</scope>
    <source>
        <strain evidence="1 2">Harvey</strain>
    </source>
</reference>
<dbReference type="EMBL" id="JAOL01000062">
    <property type="protein sequence ID" value="EUA93483.1"/>
    <property type="molecule type" value="Genomic_DNA"/>
</dbReference>
<protein>
    <submittedName>
        <fullName evidence="1">Uncharacterized protein</fullName>
    </submittedName>
</protein>
<keyword evidence="2" id="KW-1185">Reference proteome</keyword>
<proteinExistence type="predicted"/>
<organism evidence="1 2">
    <name type="scientific">Mycobacterium ulcerans str. Harvey</name>
    <dbReference type="NCBI Taxonomy" id="1299332"/>
    <lineage>
        <taxon>Bacteria</taxon>
        <taxon>Bacillati</taxon>
        <taxon>Actinomycetota</taxon>
        <taxon>Actinomycetes</taxon>
        <taxon>Mycobacteriales</taxon>
        <taxon>Mycobacteriaceae</taxon>
        <taxon>Mycobacterium</taxon>
        <taxon>Mycobacterium ulcerans group</taxon>
    </lineage>
</organism>
<accession>A0ABP3AQV3</accession>
<name>A0ABP3AQV3_MYCUL</name>
<evidence type="ECO:0000313" key="2">
    <source>
        <dbReference type="Proteomes" id="UP000020681"/>
    </source>
</evidence>
<sequence>MSNYGDMLGRQAVVGDPKPVHIVGQQCTAAAREPWLCDSHVGKPVGASYPIQAITAV</sequence>
<gene>
    <name evidence="1" type="ORF">I551_0025</name>
</gene>
<dbReference type="Proteomes" id="UP000020681">
    <property type="component" value="Unassembled WGS sequence"/>
</dbReference>